<keyword evidence="2" id="KW-1185">Reference proteome</keyword>
<dbReference type="InParanoid" id="A0A0H2QZM5"/>
<dbReference type="EMBL" id="KQ086546">
    <property type="protein sequence ID" value="KLO04427.1"/>
    <property type="molecule type" value="Genomic_DNA"/>
</dbReference>
<evidence type="ECO:0000313" key="1">
    <source>
        <dbReference type="EMBL" id="KLO04427.1"/>
    </source>
</evidence>
<reference evidence="1 2" key="1">
    <citation type="submission" date="2015-04" db="EMBL/GenBank/DDBJ databases">
        <title>Complete genome sequence of Schizopora paradoxa KUC8140, a cosmopolitan wood degrader in East Asia.</title>
        <authorList>
            <consortium name="DOE Joint Genome Institute"/>
            <person name="Min B."/>
            <person name="Park H."/>
            <person name="Jang Y."/>
            <person name="Kim J.-J."/>
            <person name="Kim K.H."/>
            <person name="Pangilinan J."/>
            <person name="Lipzen A."/>
            <person name="Riley R."/>
            <person name="Grigoriev I.V."/>
            <person name="Spatafora J.W."/>
            <person name="Choi I.-G."/>
        </authorList>
    </citation>
    <scope>NUCLEOTIDE SEQUENCE [LARGE SCALE GENOMIC DNA]</scope>
    <source>
        <strain evidence="1 2">KUC8140</strain>
    </source>
</reference>
<evidence type="ECO:0000313" key="2">
    <source>
        <dbReference type="Proteomes" id="UP000053477"/>
    </source>
</evidence>
<protein>
    <submittedName>
        <fullName evidence="1">Uncharacterized protein</fullName>
    </submittedName>
</protein>
<dbReference type="AlphaFoldDB" id="A0A0H2QZM5"/>
<gene>
    <name evidence="1" type="ORF">SCHPADRAFT_897038</name>
</gene>
<organism evidence="1 2">
    <name type="scientific">Schizopora paradoxa</name>
    <dbReference type="NCBI Taxonomy" id="27342"/>
    <lineage>
        <taxon>Eukaryota</taxon>
        <taxon>Fungi</taxon>
        <taxon>Dikarya</taxon>
        <taxon>Basidiomycota</taxon>
        <taxon>Agaricomycotina</taxon>
        <taxon>Agaricomycetes</taxon>
        <taxon>Hymenochaetales</taxon>
        <taxon>Schizoporaceae</taxon>
        <taxon>Schizopora</taxon>
    </lineage>
</organism>
<proteinExistence type="predicted"/>
<name>A0A0H2QZM5_9AGAM</name>
<accession>A0A0H2QZM5</accession>
<dbReference type="Proteomes" id="UP000053477">
    <property type="component" value="Unassembled WGS sequence"/>
</dbReference>
<sequence length="640" mass="71640">MATSRRAGVTHQRVDRSPLIFGRFRLETAALDLQRGSSASQLRDVTAIRQLFDNSIVASSSYVPDAEVSLCKSHIDLKPTSTRYRELASCLAALRCAASLAATTLIDGARYGIIYEARRPFVDIAKQNIWPPVPSLQMREYRKAAEGSELSMHRRHISEGRRRPKNLSTIHFESARATQAGETDGELAATSSTLTVWIESSRSGVRDWRQRRAIRRAGGSRVGRAGRVCMRSTLSSSAPPLILARRMNTIELREWDVTTRRLRQGKTIVDGAYRKCAVMQRLRLTHPAAQNNADGTYRQLATGRVKRTVQYCCVAVNTYGGALCARNWCDGQSCGFSLPPSQCVDVFGAVLTYRHLAVAAAAESVDDIERKLPTWRIDLLRTVPLSLPRLQSSSSEWHAGTSYFESRGPIERKQPQCTRFEGTFPFSTFAVYIESSRHVLPIGAILDVVPLRNGTQASTLYIKSSRRKRSMHVIRDDVTSNSPEHEKMAYFESSRRRSTSKALDTSIPNFKLMVHNDSSRRAEFIVYAMTVHIESSGHGHANRLRYISIRGEANLRLEALTNSPPLTHSPPKSLAWWKTSKRGCQRVRTSLERGLRNRSREDVVVAGTVVLAGPWRGNLCSDDSWRTQEGTAYATYVLLL</sequence>